<dbReference type="PROSITE" id="PS50089">
    <property type="entry name" value="ZF_RING_2"/>
    <property type="match status" value="1"/>
</dbReference>
<evidence type="ECO:0000259" key="8">
    <source>
        <dbReference type="PROSITE" id="PS50089"/>
    </source>
</evidence>
<dbReference type="GO" id="GO:0005737">
    <property type="term" value="C:cytoplasm"/>
    <property type="evidence" value="ECO:0007669"/>
    <property type="project" value="TreeGrafter"/>
</dbReference>
<dbReference type="Pfam" id="PF13920">
    <property type="entry name" value="zf-C3HC4_3"/>
    <property type="match status" value="1"/>
</dbReference>
<dbReference type="GO" id="GO:0008270">
    <property type="term" value="F:zinc ion binding"/>
    <property type="evidence" value="ECO:0007669"/>
    <property type="project" value="UniProtKB-KW"/>
</dbReference>
<dbReference type="CDD" id="cd00022">
    <property type="entry name" value="BIR"/>
    <property type="match status" value="2"/>
</dbReference>
<dbReference type="InterPro" id="IPR013083">
    <property type="entry name" value="Znf_RING/FYVE/PHD"/>
</dbReference>
<dbReference type="InterPro" id="IPR001370">
    <property type="entry name" value="BIR_rpt"/>
</dbReference>
<dbReference type="Proteomes" id="UP000245119">
    <property type="component" value="Linkage Group LG6"/>
</dbReference>
<dbReference type="PANTHER" id="PTHR10044">
    <property type="entry name" value="INHIBITOR OF APOPTOSIS"/>
    <property type="match status" value="1"/>
</dbReference>
<name>A0A2T7P3E7_POMCA</name>
<dbReference type="Gene3D" id="3.30.40.10">
    <property type="entry name" value="Zinc/RING finger domain, C3HC4 (zinc finger)"/>
    <property type="match status" value="1"/>
</dbReference>
<evidence type="ECO:0000313" key="9">
    <source>
        <dbReference type="EMBL" id="PVD27955.1"/>
    </source>
</evidence>
<keyword evidence="4" id="KW-0862">Zinc</keyword>
<feature type="compositionally biased region" description="Basic and acidic residues" evidence="6">
    <location>
        <begin position="627"/>
        <end position="638"/>
    </location>
</feature>
<dbReference type="SUPFAM" id="SSF57924">
    <property type="entry name" value="Inhibitor of apoptosis (IAP) repeat"/>
    <property type="match status" value="2"/>
</dbReference>
<dbReference type="EMBL" id="PZQS01000006">
    <property type="protein sequence ID" value="PVD27955.1"/>
    <property type="molecule type" value="Genomic_DNA"/>
</dbReference>
<dbReference type="GO" id="GO:0005634">
    <property type="term" value="C:nucleus"/>
    <property type="evidence" value="ECO:0007669"/>
    <property type="project" value="TreeGrafter"/>
</dbReference>
<organism evidence="9 10">
    <name type="scientific">Pomacea canaliculata</name>
    <name type="common">Golden apple snail</name>
    <dbReference type="NCBI Taxonomy" id="400727"/>
    <lineage>
        <taxon>Eukaryota</taxon>
        <taxon>Metazoa</taxon>
        <taxon>Spiralia</taxon>
        <taxon>Lophotrochozoa</taxon>
        <taxon>Mollusca</taxon>
        <taxon>Gastropoda</taxon>
        <taxon>Caenogastropoda</taxon>
        <taxon>Architaenioglossa</taxon>
        <taxon>Ampullarioidea</taxon>
        <taxon>Ampullariidae</taxon>
        <taxon>Pomacea</taxon>
    </lineage>
</organism>
<evidence type="ECO:0000256" key="6">
    <source>
        <dbReference type="SAM" id="MobiDB-lite"/>
    </source>
</evidence>
<feature type="compositionally biased region" description="Low complexity" evidence="6">
    <location>
        <begin position="611"/>
        <end position="626"/>
    </location>
</feature>
<feature type="compositionally biased region" description="Basic and acidic residues" evidence="6">
    <location>
        <begin position="873"/>
        <end position="883"/>
    </location>
</feature>
<feature type="compositionally biased region" description="Polar residues" evidence="6">
    <location>
        <begin position="643"/>
        <end position="662"/>
    </location>
</feature>
<feature type="compositionally biased region" description="Low complexity" evidence="6">
    <location>
        <begin position="829"/>
        <end position="871"/>
    </location>
</feature>
<evidence type="ECO:0000256" key="4">
    <source>
        <dbReference type="ARBA" id="ARBA00022833"/>
    </source>
</evidence>
<comment type="caution">
    <text evidence="9">The sequence shown here is derived from an EMBL/GenBank/DDBJ whole genome shotgun (WGS) entry which is preliminary data.</text>
</comment>
<keyword evidence="7" id="KW-0732">Signal</keyword>
<sequence>MGRRLLSVVCLVLAVSHDPERDDCHNNNNQLLELLCVRVVTQVRTSILSADRVSDLHAERTRGQRRLGLRLLVSPPSTATRDCPSRLAPTIEKLDSLPIKKNLLNMQVISGTIINDNTEEEDTNRHVTSRTIEPFTCLTSSRGLVGGVTSGACDTVMRQFQNANSLCINTTAPDTLQTDPKLSLLHSSTRAMILLENINLSFKFSTVTVVCRLEPCIVTIYITSDHVPVSYQVEEKEMKNNSDTSWTDEASSKPTLGVWFKAGTFPIQEFDTTYRTLANTLRTVLHNLLRRLYSPYVNVVTIAFHIIPSLLYQLFSIFSHKSPSLVFHKQSVNVGIGEINNADSTVNEEKIIFAETEHIPHIRHGYLGQSAVTFIVLLMLVFIPHLRDSIFGLNHLCEDHQCGGCHYFDRWFETCFAEGCHSEKKSFEDCKIPERGCDGSSCKSSKSLSKETTFWKHVRGNFCWKLFRKTHTSTKNSVSQKQIATWGKHENFAPLWLTGFHVWPLDRFLPDASRNPEQDMAYLGYRLASLGALPVTCGVSRLKLANAGFYYRGQGDEVVCYSCRVRHSGWRSSDDPFAVHRRISPHCSHLAKTIEAPPNYQTGEHGSQGHEASGSRSGSEVVSGARDQTEDGEQREQDANDAVPNSFSSGPSRTTHSAQTSAAEAGSPSAIPGGQASRSLFPSPTLDLGGAVYPMYQDMASRRRSFARWDETRAPPLDDILLNGMFYAGYADCVRCFYCGVGLKSWEPSDDVWSEHTRWRPNCQYLRTVKGDDYIRQTVTRLNREDESDADAGAAITAVRNDNSRSEPPVQQPSARASVTPGDGPTGSPPTTTTTTASNASPHQQTATTTAQEQPSTSTSAMSSADTTGGSPAEHDGNDRRNNDSNTSRPRASGIAVVLPNEESESERLNRLQQENRQLAGRLQCRVCHNHPIDTIFLPCGHLLACDNCTTTLRECPQCHEYIQATARVHMG</sequence>
<dbReference type="InterPro" id="IPR050784">
    <property type="entry name" value="IAP"/>
</dbReference>
<feature type="signal peptide" evidence="7">
    <location>
        <begin position="1"/>
        <end position="16"/>
    </location>
</feature>
<evidence type="ECO:0000313" key="10">
    <source>
        <dbReference type="Proteomes" id="UP000245119"/>
    </source>
</evidence>
<dbReference type="SMART" id="SM00238">
    <property type="entry name" value="BIR"/>
    <property type="match status" value="2"/>
</dbReference>
<feature type="domain" description="RING-type" evidence="8">
    <location>
        <begin position="925"/>
        <end position="960"/>
    </location>
</feature>
<evidence type="ECO:0000256" key="7">
    <source>
        <dbReference type="SAM" id="SignalP"/>
    </source>
</evidence>
<accession>A0A2T7P3E7</accession>
<evidence type="ECO:0000256" key="1">
    <source>
        <dbReference type="ARBA" id="ARBA00006672"/>
    </source>
</evidence>
<dbReference type="GO" id="GO:0051726">
    <property type="term" value="P:regulation of cell cycle"/>
    <property type="evidence" value="ECO:0007669"/>
    <property type="project" value="TreeGrafter"/>
</dbReference>
<dbReference type="Pfam" id="PF00653">
    <property type="entry name" value="BIR"/>
    <property type="match status" value="2"/>
</dbReference>
<protein>
    <recommendedName>
        <fullName evidence="8">RING-type domain-containing protein</fullName>
    </recommendedName>
</protein>
<dbReference type="STRING" id="400727.A0A2T7P3E7"/>
<dbReference type="AlphaFoldDB" id="A0A2T7P3E7"/>
<feature type="region of interest" description="Disordered" evidence="6">
    <location>
        <begin position="597"/>
        <end position="682"/>
    </location>
</feature>
<dbReference type="FunFam" id="1.10.1170.10:FF:000002">
    <property type="entry name" value="Baculoviral IAP repeat containing 7"/>
    <property type="match status" value="1"/>
</dbReference>
<comment type="similarity">
    <text evidence="1">Belongs to the IAP family.</text>
</comment>
<keyword evidence="2" id="KW-0479">Metal-binding</keyword>
<feature type="region of interest" description="Disordered" evidence="6">
    <location>
        <begin position="798"/>
        <end position="895"/>
    </location>
</feature>
<feature type="chain" id="PRO_5015518899" description="RING-type domain-containing protein" evidence="7">
    <location>
        <begin position="17"/>
        <end position="972"/>
    </location>
</feature>
<evidence type="ECO:0000256" key="3">
    <source>
        <dbReference type="ARBA" id="ARBA00022771"/>
    </source>
</evidence>
<reference evidence="9 10" key="1">
    <citation type="submission" date="2018-04" db="EMBL/GenBank/DDBJ databases">
        <title>The genome of golden apple snail Pomacea canaliculata provides insight into stress tolerance and invasive adaptation.</title>
        <authorList>
            <person name="Liu C."/>
            <person name="Liu B."/>
            <person name="Ren Y."/>
            <person name="Zhang Y."/>
            <person name="Wang H."/>
            <person name="Li S."/>
            <person name="Jiang F."/>
            <person name="Yin L."/>
            <person name="Zhang G."/>
            <person name="Qian W."/>
            <person name="Fan W."/>
        </authorList>
    </citation>
    <scope>NUCLEOTIDE SEQUENCE [LARGE SCALE GENOMIC DNA]</scope>
    <source>
        <strain evidence="9">SZHN2017</strain>
        <tissue evidence="9">Muscle</tissue>
    </source>
</reference>
<dbReference type="OrthoDB" id="6132584at2759"/>
<dbReference type="Gene3D" id="1.10.1170.10">
    <property type="entry name" value="Inhibitor Of Apoptosis Protein (2mihbC-IAP-1), Chain A"/>
    <property type="match status" value="2"/>
</dbReference>
<keyword evidence="10" id="KW-1185">Reference proteome</keyword>
<proteinExistence type="inferred from homology"/>
<evidence type="ECO:0000256" key="2">
    <source>
        <dbReference type="ARBA" id="ARBA00022723"/>
    </source>
</evidence>
<dbReference type="PANTHER" id="PTHR10044:SF139">
    <property type="entry name" value="DEATH-ASSOCIATED INHIBITOR OF APOPTOSIS 2"/>
    <property type="match status" value="1"/>
</dbReference>
<evidence type="ECO:0000256" key="5">
    <source>
        <dbReference type="PROSITE-ProRule" id="PRU00175"/>
    </source>
</evidence>
<gene>
    <name evidence="9" type="ORF">C0Q70_10531</name>
</gene>
<dbReference type="InterPro" id="IPR001841">
    <property type="entry name" value="Znf_RING"/>
</dbReference>
<dbReference type="PROSITE" id="PS50143">
    <property type="entry name" value="BIR_REPEAT_2"/>
    <property type="match status" value="2"/>
</dbReference>
<keyword evidence="3 5" id="KW-0863">Zinc-finger</keyword>